<sequence>MKDKDKLNSTPLKNGSVSSESHEKRPFEAPKVERLDISETFGKVSSTLPAEGMGGTATNAPS</sequence>
<evidence type="ECO:0000313" key="2">
    <source>
        <dbReference type="EMBL" id="ARU57709.1"/>
    </source>
</evidence>
<evidence type="ECO:0000256" key="1">
    <source>
        <dbReference type="SAM" id="MobiDB-lite"/>
    </source>
</evidence>
<dbReference type="EMBL" id="CP021425">
    <property type="protein sequence ID" value="ARU57709.1"/>
    <property type="molecule type" value="Genomic_DNA"/>
</dbReference>
<protein>
    <submittedName>
        <fullName evidence="2">Uncharacterized protein</fullName>
    </submittedName>
</protein>
<reference evidence="2 3" key="1">
    <citation type="submission" date="2017-05" db="EMBL/GenBank/DDBJ databases">
        <title>Genomic insights into alkan degradation activity of Oleiphilus messinensis.</title>
        <authorList>
            <person name="Kozyavkin S.A."/>
            <person name="Slesarev A.I."/>
            <person name="Golyshin P.N."/>
            <person name="Korzhenkov A."/>
            <person name="Golyshina O.N."/>
            <person name="Toshchakov S.V."/>
        </authorList>
    </citation>
    <scope>NUCLEOTIDE SEQUENCE [LARGE SCALE GENOMIC DNA]</scope>
    <source>
        <strain evidence="2 3">ME102</strain>
    </source>
</reference>
<dbReference type="Proteomes" id="UP000196027">
    <property type="component" value="Chromosome"/>
</dbReference>
<proteinExistence type="predicted"/>
<dbReference type="KEGG" id="ome:OLMES_3688"/>
<keyword evidence="3" id="KW-1185">Reference proteome</keyword>
<feature type="compositionally biased region" description="Polar residues" evidence="1">
    <location>
        <begin position="8"/>
        <end position="19"/>
    </location>
</feature>
<dbReference type="AlphaFoldDB" id="A0A1Y0IC24"/>
<name>A0A1Y0IC24_9GAMM</name>
<gene>
    <name evidence="2" type="ORF">OLMES_3688</name>
</gene>
<accession>A0A1Y0IC24</accession>
<organism evidence="2 3">
    <name type="scientific">Oleiphilus messinensis</name>
    <dbReference type="NCBI Taxonomy" id="141451"/>
    <lineage>
        <taxon>Bacteria</taxon>
        <taxon>Pseudomonadati</taxon>
        <taxon>Pseudomonadota</taxon>
        <taxon>Gammaproteobacteria</taxon>
        <taxon>Oceanospirillales</taxon>
        <taxon>Oleiphilaceae</taxon>
        <taxon>Oleiphilus</taxon>
    </lineage>
</organism>
<feature type="compositionally biased region" description="Basic and acidic residues" evidence="1">
    <location>
        <begin position="20"/>
        <end position="37"/>
    </location>
</feature>
<dbReference type="RefSeq" id="WP_087462576.1">
    <property type="nucleotide sequence ID" value="NZ_CP021425.1"/>
</dbReference>
<feature type="region of interest" description="Disordered" evidence="1">
    <location>
        <begin position="1"/>
        <end position="62"/>
    </location>
</feature>
<evidence type="ECO:0000313" key="3">
    <source>
        <dbReference type="Proteomes" id="UP000196027"/>
    </source>
</evidence>